<feature type="non-terminal residue" evidence="1">
    <location>
        <position position="1"/>
    </location>
</feature>
<name>A0AAD5WX93_9FUNG</name>
<gene>
    <name evidence="1" type="ORF">HK097_004682</name>
</gene>
<dbReference type="EMBL" id="JADGJD010002228">
    <property type="protein sequence ID" value="KAJ3033905.1"/>
    <property type="molecule type" value="Genomic_DNA"/>
</dbReference>
<evidence type="ECO:0000313" key="2">
    <source>
        <dbReference type="Proteomes" id="UP001212841"/>
    </source>
</evidence>
<dbReference type="Gene3D" id="6.10.250.1250">
    <property type="match status" value="1"/>
</dbReference>
<organism evidence="1 2">
    <name type="scientific">Rhizophlyctis rosea</name>
    <dbReference type="NCBI Taxonomy" id="64517"/>
    <lineage>
        <taxon>Eukaryota</taxon>
        <taxon>Fungi</taxon>
        <taxon>Fungi incertae sedis</taxon>
        <taxon>Chytridiomycota</taxon>
        <taxon>Chytridiomycota incertae sedis</taxon>
        <taxon>Chytridiomycetes</taxon>
        <taxon>Rhizophlyctidales</taxon>
        <taxon>Rhizophlyctidaceae</taxon>
        <taxon>Rhizophlyctis</taxon>
    </lineage>
</organism>
<accession>A0AAD5WX93</accession>
<comment type="caution">
    <text evidence="1">The sequence shown here is derived from an EMBL/GenBank/DDBJ whole genome shotgun (WGS) entry which is preliminary data.</text>
</comment>
<evidence type="ECO:0000313" key="1">
    <source>
        <dbReference type="EMBL" id="KAJ3033905.1"/>
    </source>
</evidence>
<protein>
    <submittedName>
        <fullName evidence="1">Uncharacterized protein</fullName>
    </submittedName>
</protein>
<keyword evidence="2" id="KW-1185">Reference proteome</keyword>
<dbReference type="Proteomes" id="UP001212841">
    <property type="component" value="Unassembled WGS sequence"/>
</dbReference>
<proteinExistence type="predicted"/>
<reference evidence="1" key="1">
    <citation type="submission" date="2020-05" db="EMBL/GenBank/DDBJ databases">
        <title>Phylogenomic resolution of chytrid fungi.</title>
        <authorList>
            <person name="Stajich J.E."/>
            <person name="Amses K."/>
            <person name="Simmons R."/>
            <person name="Seto K."/>
            <person name="Myers J."/>
            <person name="Bonds A."/>
            <person name="Quandt C.A."/>
            <person name="Barry K."/>
            <person name="Liu P."/>
            <person name="Grigoriev I."/>
            <person name="Longcore J.E."/>
            <person name="James T.Y."/>
        </authorList>
    </citation>
    <scope>NUCLEOTIDE SEQUENCE</scope>
    <source>
        <strain evidence="1">JEL0318</strain>
    </source>
</reference>
<sequence>LYFLTRDMRNAKTLDRVEKTLGKIREQGLIPDLRFMDIAEGKWEAFVDEVAKEVEK</sequence>
<dbReference type="AlphaFoldDB" id="A0AAD5WX93"/>